<dbReference type="InterPro" id="IPR023148">
    <property type="entry name" value="tRNA_m1G_MeTrfase_C_sf"/>
</dbReference>
<evidence type="ECO:0000256" key="11">
    <source>
        <dbReference type="ARBA" id="ARBA00022694"/>
    </source>
</evidence>
<protein>
    <recommendedName>
        <fullName evidence="6 15">tRNA (guanine-N(1)-)-methyltransferase</fullName>
        <ecNumber evidence="5 15">2.1.1.228</ecNumber>
    </recommendedName>
    <alternativeName>
        <fullName evidence="12 15">M1G-methyltransferase</fullName>
    </alternativeName>
    <alternativeName>
        <fullName evidence="13 15">tRNA [GM37] methyltransferase</fullName>
    </alternativeName>
</protein>
<dbReference type="InterPro" id="IPR029026">
    <property type="entry name" value="tRNA_m1G_MTases_N"/>
</dbReference>
<keyword evidence="20" id="KW-1185">Reference proteome</keyword>
<evidence type="ECO:0000256" key="8">
    <source>
        <dbReference type="ARBA" id="ARBA00022603"/>
    </source>
</evidence>
<comment type="similarity">
    <text evidence="3 15 16">Belongs to the RNA methyltransferase TrmD family.</text>
</comment>
<evidence type="ECO:0000256" key="3">
    <source>
        <dbReference type="ARBA" id="ARBA00007630"/>
    </source>
</evidence>
<keyword evidence="11 15" id="KW-0819">tRNA processing</keyword>
<reference evidence="19 20" key="1">
    <citation type="submission" date="2021-01" db="EMBL/GenBank/DDBJ databases">
        <title>Whole genome shotgun sequence of Microbispora siamensis NBRC 104113.</title>
        <authorList>
            <person name="Komaki H."/>
            <person name="Tamura T."/>
        </authorList>
    </citation>
    <scope>NUCLEOTIDE SEQUENCE [LARGE SCALE GENOMIC DNA]</scope>
    <source>
        <strain evidence="19 20">NBRC 104113</strain>
    </source>
</reference>
<evidence type="ECO:0000256" key="12">
    <source>
        <dbReference type="ARBA" id="ARBA00029736"/>
    </source>
</evidence>
<evidence type="ECO:0000313" key="20">
    <source>
        <dbReference type="Proteomes" id="UP000660454"/>
    </source>
</evidence>
<evidence type="ECO:0000256" key="16">
    <source>
        <dbReference type="RuleBase" id="RU003464"/>
    </source>
</evidence>
<comment type="caution">
    <text evidence="19">The sequence shown here is derived from an EMBL/GenBank/DDBJ whole genome shotgun (WGS) entry which is preliminary data.</text>
</comment>
<evidence type="ECO:0000256" key="6">
    <source>
        <dbReference type="ARBA" id="ARBA00014679"/>
    </source>
</evidence>
<keyword evidence="7 15" id="KW-0963">Cytoplasm</keyword>
<accession>A0ABQ4GXK4</accession>
<gene>
    <name evidence="15 19" type="primary">trmD</name>
    <name evidence="19" type="ORF">Msi02_69880</name>
</gene>
<comment type="subunit">
    <text evidence="4 15 16">Homodimer.</text>
</comment>
<dbReference type="Pfam" id="PF01746">
    <property type="entry name" value="tRNA_m1G_MT"/>
    <property type="match status" value="1"/>
</dbReference>
<dbReference type="Gene3D" id="3.40.1280.10">
    <property type="match status" value="1"/>
</dbReference>
<evidence type="ECO:0000256" key="1">
    <source>
        <dbReference type="ARBA" id="ARBA00002634"/>
    </source>
</evidence>
<feature type="compositionally biased region" description="Low complexity" evidence="17">
    <location>
        <begin position="289"/>
        <end position="299"/>
    </location>
</feature>
<feature type="domain" description="tRNA methyltransferase TRMD/TRM10-type" evidence="18">
    <location>
        <begin position="1"/>
        <end position="238"/>
    </location>
</feature>
<dbReference type="EC" id="2.1.1.228" evidence="5 15"/>
<comment type="catalytic activity">
    <reaction evidence="14 15 16">
        <text>guanosine(37) in tRNA + S-adenosyl-L-methionine = N(1)-methylguanosine(37) in tRNA + S-adenosyl-L-homocysteine + H(+)</text>
        <dbReference type="Rhea" id="RHEA:36899"/>
        <dbReference type="Rhea" id="RHEA-COMP:10145"/>
        <dbReference type="Rhea" id="RHEA-COMP:10147"/>
        <dbReference type="ChEBI" id="CHEBI:15378"/>
        <dbReference type="ChEBI" id="CHEBI:57856"/>
        <dbReference type="ChEBI" id="CHEBI:59789"/>
        <dbReference type="ChEBI" id="CHEBI:73542"/>
        <dbReference type="ChEBI" id="CHEBI:74269"/>
        <dbReference type="EC" id="2.1.1.228"/>
    </reaction>
</comment>
<dbReference type="NCBIfam" id="NF000648">
    <property type="entry name" value="PRK00026.1"/>
    <property type="match status" value="1"/>
</dbReference>
<evidence type="ECO:0000256" key="4">
    <source>
        <dbReference type="ARBA" id="ARBA00011738"/>
    </source>
</evidence>
<keyword evidence="8 15" id="KW-0489">Methyltransferase</keyword>
<keyword evidence="10 15" id="KW-0949">S-adenosyl-L-methionine</keyword>
<comment type="function">
    <text evidence="1 15 16">Specifically methylates guanosine-37 in various tRNAs.</text>
</comment>
<evidence type="ECO:0000259" key="18">
    <source>
        <dbReference type="Pfam" id="PF01746"/>
    </source>
</evidence>
<proteinExistence type="inferred from homology"/>
<evidence type="ECO:0000313" key="19">
    <source>
        <dbReference type="EMBL" id="GIH66171.1"/>
    </source>
</evidence>
<dbReference type="InterPro" id="IPR016009">
    <property type="entry name" value="tRNA_MeTrfase_TRMD/TRM10"/>
</dbReference>
<dbReference type="Gene3D" id="1.10.1270.20">
    <property type="entry name" value="tRNA(m1g37)methyltransferase, domain 2"/>
    <property type="match status" value="1"/>
</dbReference>
<dbReference type="InterPro" id="IPR002649">
    <property type="entry name" value="tRNA_m1G_MeTrfase_TrmD"/>
</dbReference>
<evidence type="ECO:0000256" key="10">
    <source>
        <dbReference type="ARBA" id="ARBA00022691"/>
    </source>
</evidence>
<evidence type="ECO:0000256" key="14">
    <source>
        <dbReference type="ARBA" id="ARBA00047783"/>
    </source>
</evidence>
<comment type="caution">
    <text evidence="15">Lacks conserved residue(s) required for the propagation of feature annotation.</text>
</comment>
<feature type="compositionally biased region" description="Basic and acidic residues" evidence="17">
    <location>
        <begin position="257"/>
        <end position="288"/>
    </location>
</feature>
<evidence type="ECO:0000256" key="15">
    <source>
        <dbReference type="HAMAP-Rule" id="MF_00605"/>
    </source>
</evidence>
<name>A0ABQ4GXK4_9ACTN</name>
<dbReference type="CDD" id="cd18080">
    <property type="entry name" value="TrmD-like"/>
    <property type="match status" value="1"/>
</dbReference>
<evidence type="ECO:0000256" key="5">
    <source>
        <dbReference type="ARBA" id="ARBA00012807"/>
    </source>
</evidence>
<dbReference type="PANTHER" id="PTHR46417:SF1">
    <property type="entry name" value="TRNA (GUANINE-N(1)-)-METHYLTRANSFERASE"/>
    <property type="match status" value="1"/>
</dbReference>
<comment type="subcellular location">
    <subcellularLocation>
        <location evidence="2 15 16">Cytoplasm</location>
    </subcellularLocation>
</comment>
<dbReference type="InterPro" id="IPR029028">
    <property type="entry name" value="Alpha/beta_knot_MTases"/>
</dbReference>
<organism evidence="19 20">
    <name type="scientific">Microbispora siamensis</name>
    <dbReference type="NCBI Taxonomy" id="564413"/>
    <lineage>
        <taxon>Bacteria</taxon>
        <taxon>Bacillati</taxon>
        <taxon>Actinomycetota</taxon>
        <taxon>Actinomycetes</taxon>
        <taxon>Streptosporangiales</taxon>
        <taxon>Streptosporangiaceae</taxon>
        <taxon>Microbispora</taxon>
    </lineage>
</organism>
<evidence type="ECO:0000256" key="7">
    <source>
        <dbReference type="ARBA" id="ARBA00022490"/>
    </source>
</evidence>
<dbReference type="EMBL" id="BOOF01000050">
    <property type="protein sequence ID" value="GIH66171.1"/>
    <property type="molecule type" value="Genomic_DNA"/>
</dbReference>
<evidence type="ECO:0000256" key="17">
    <source>
        <dbReference type="SAM" id="MobiDB-lite"/>
    </source>
</evidence>
<feature type="binding site" evidence="15">
    <location>
        <begin position="142"/>
        <end position="147"/>
    </location>
    <ligand>
        <name>S-adenosyl-L-methionine</name>
        <dbReference type="ChEBI" id="CHEBI:59789"/>
    </ligand>
</feature>
<dbReference type="HAMAP" id="MF_00605">
    <property type="entry name" value="TrmD"/>
    <property type="match status" value="1"/>
</dbReference>
<evidence type="ECO:0000256" key="13">
    <source>
        <dbReference type="ARBA" id="ARBA00033392"/>
    </source>
</evidence>
<feature type="region of interest" description="Disordered" evidence="17">
    <location>
        <begin position="257"/>
        <end position="306"/>
    </location>
</feature>
<evidence type="ECO:0000256" key="2">
    <source>
        <dbReference type="ARBA" id="ARBA00004496"/>
    </source>
</evidence>
<dbReference type="PANTHER" id="PTHR46417">
    <property type="entry name" value="TRNA (GUANINE-N(1)-)-METHYLTRANSFERASE"/>
    <property type="match status" value="1"/>
</dbReference>
<keyword evidence="9 15" id="KW-0808">Transferase</keyword>
<dbReference type="SUPFAM" id="SSF75217">
    <property type="entry name" value="alpha/beta knot"/>
    <property type="match status" value="1"/>
</dbReference>
<dbReference type="Proteomes" id="UP000660454">
    <property type="component" value="Unassembled WGS sequence"/>
</dbReference>
<evidence type="ECO:0000256" key="9">
    <source>
        <dbReference type="ARBA" id="ARBA00022679"/>
    </source>
</evidence>
<sequence>MRVDIISIFPEYFAPLDVSLMGKARERGILDIHLHQLRDWTHDVHKTVDDTPYGGGPGMVMKPEVWGEAVDAVIEDGRAASGEDALPRLIVPTPSGRPFTQEVALEYAEEPWLLFAPARYEGIDSRVVAEYGERLRADEVSIGDYVLAGGEAAVLVMVEAVGRLLPGVLGNARSVADDSFAPGAMANLLEGPVYTKPPVWRGHEVPEVLLSGHHGRIARWRRDEALRRTLARRPELVARLDRDGLDKHDRRVIEEFGERRHECRQEGREERPEERPEERAGERPEECRSTAASRTAFRAAPEDMAD</sequence>
<dbReference type="NCBIfam" id="TIGR00088">
    <property type="entry name" value="trmD"/>
    <property type="match status" value="1"/>
</dbReference>